<evidence type="ECO:0000313" key="1">
    <source>
        <dbReference type="EMBL" id="MBX66969.1"/>
    </source>
</evidence>
<name>A0A2P2QJ11_RHIMU</name>
<organism evidence="1">
    <name type="scientific">Rhizophora mucronata</name>
    <name type="common">Asiatic mangrove</name>
    <dbReference type="NCBI Taxonomy" id="61149"/>
    <lineage>
        <taxon>Eukaryota</taxon>
        <taxon>Viridiplantae</taxon>
        <taxon>Streptophyta</taxon>
        <taxon>Embryophyta</taxon>
        <taxon>Tracheophyta</taxon>
        <taxon>Spermatophyta</taxon>
        <taxon>Magnoliopsida</taxon>
        <taxon>eudicotyledons</taxon>
        <taxon>Gunneridae</taxon>
        <taxon>Pentapetalae</taxon>
        <taxon>rosids</taxon>
        <taxon>fabids</taxon>
        <taxon>Malpighiales</taxon>
        <taxon>Rhizophoraceae</taxon>
        <taxon>Rhizophora</taxon>
    </lineage>
</organism>
<dbReference type="EMBL" id="GGEC01086485">
    <property type="protein sequence ID" value="MBX66969.1"/>
    <property type="molecule type" value="Transcribed_RNA"/>
</dbReference>
<accession>A0A2P2QJ11</accession>
<sequence>MHALYSFTTIGLHGKCFICSLIGQQLSCYPSFLFYCACLHPGSNTYFFEF</sequence>
<proteinExistence type="predicted"/>
<protein>
    <submittedName>
        <fullName evidence="1">Uncharacterized protein</fullName>
    </submittedName>
</protein>
<dbReference type="AlphaFoldDB" id="A0A2P2QJ11"/>
<reference evidence="1" key="1">
    <citation type="submission" date="2018-02" db="EMBL/GenBank/DDBJ databases">
        <title>Rhizophora mucronata_Transcriptome.</title>
        <authorList>
            <person name="Meera S.P."/>
            <person name="Sreeshan A."/>
            <person name="Augustine A."/>
        </authorList>
    </citation>
    <scope>NUCLEOTIDE SEQUENCE</scope>
    <source>
        <tissue evidence="1">Leaf</tissue>
    </source>
</reference>